<dbReference type="Gene3D" id="3.40.50.970">
    <property type="match status" value="1"/>
</dbReference>
<dbReference type="GO" id="GO:0006082">
    <property type="term" value="P:organic acid metabolic process"/>
    <property type="evidence" value="ECO:0007669"/>
    <property type="project" value="UniProtKB-ARBA"/>
</dbReference>
<dbReference type="Pfam" id="PF01558">
    <property type="entry name" value="POR"/>
    <property type="match status" value="1"/>
</dbReference>
<evidence type="ECO:0000256" key="2">
    <source>
        <dbReference type="ARBA" id="ARBA00052359"/>
    </source>
</evidence>
<gene>
    <name evidence="10" type="ORF">A0127_00995</name>
</gene>
<dbReference type="GO" id="GO:0047553">
    <property type="term" value="F:2-oxoglutarate synthase activity"/>
    <property type="evidence" value="ECO:0007669"/>
    <property type="project" value="UniProtKB-EC"/>
</dbReference>
<dbReference type="GeneID" id="27139079"/>
<organism evidence="10 11">
    <name type="scientific">Thermococcus peptonophilus</name>
    <dbReference type="NCBI Taxonomy" id="53952"/>
    <lineage>
        <taxon>Archaea</taxon>
        <taxon>Methanobacteriati</taxon>
        <taxon>Methanobacteriota</taxon>
        <taxon>Thermococci</taxon>
        <taxon>Thermococcales</taxon>
        <taxon>Thermococcaceae</taxon>
        <taxon>Thermococcus</taxon>
    </lineage>
</organism>
<dbReference type="KEGG" id="tpep:A0127_00995"/>
<evidence type="ECO:0000256" key="4">
    <source>
        <dbReference type="ARBA" id="ARBA00066947"/>
    </source>
</evidence>
<dbReference type="PANTHER" id="PTHR32154:SF20">
    <property type="entry name" value="2-OXOGLUTARATE OXIDOREDUCTASE SUBUNIT KORA"/>
    <property type="match status" value="1"/>
</dbReference>
<dbReference type="EC" id="1.2.7.3" evidence="4"/>
<dbReference type="SUPFAM" id="SSF52922">
    <property type="entry name" value="TK C-terminal domain-like"/>
    <property type="match status" value="1"/>
</dbReference>
<name>A0A142CSU7_9EURY</name>
<keyword evidence="1" id="KW-0560">Oxidoreductase</keyword>
<dbReference type="NCBIfam" id="TIGR03710">
    <property type="entry name" value="OAFO_sf"/>
    <property type="match status" value="1"/>
</dbReference>
<dbReference type="OrthoDB" id="31112at2157"/>
<dbReference type="InterPro" id="IPR050722">
    <property type="entry name" value="Pyruvate:ferred/Flavod_OxRd"/>
</dbReference>
<dbReference type="InterPro" id="IPR009014">
    <property type="entry name" value="Transketo_C/PFOR_II"/>
</dbReference>
<evidence type="ECO:0000313" key="11">
    <source>
        <dbReference type="Proteomes" id="UP000073604"/>
    </source>
</evidence>
<dbReference type="EMBL" id="CP014750">
    <property type="protein sequence ID" value="AMQ17849.1"/>
    <property type="molecule type" value="Genomic_DNA"/>
</dbReference>
<dbReference type="Gene3D" id="3.40.50.920">
    <property type="match status" value="1"/>
</dbReference>
<evidence type="ECO:0000259" key="8">
    <source>
        <dbReference type="Pfam" id="PF01558"/>
    </source>
</evidence>
<dbReference type="AlphaFoldDB" id="A0A142CSU7"/>
<evidence type="ECO:0000256" key="5">
    <source>
        <dbReference type="ARBA" id="ARBA00071398"/>
    </source>
</evidence>
<dbReference type="SUPFAM" id="SSF53323">
    <property type="entry name" value="Pyruvate-ferredoxin oxidoreductase, PFOR, domain III"/>
    <property type="match status" value="1"/>
</dbReference>
<dbReference type="STRING" id="53952.A0127_00995"/>
<keyword evidence="11" id="KW-1185">Reference proteome</keyword>
<dbReference type="GO" id="GO:0044272">
    <property type="term" value="P:sulfur compound biosynthetic process"/>
    <property type="evidence" value="ECO:0007669"/>
    <property type="project" value="UniProtKB-ARBA"/>
</dbReference>
<evidence type="ECO:0000259" key="9">
    <source>
        <dbReference type="Pfam" id="PF01855"/>
    </source>
</evidence>
<dbReference type="RefSeq" id="WP_062386769.1">
    <property type="nucleotide sequence ID" value="NZ_CP014750.1"/>
</dbReference>
<proteinExistence type="predicted"/>
<dbReference type="GO" id="GO:0006979">
    <property type="term" value="P:response to oxidative stress"/>
    <property type="evidence" value="ECO:0007669"/>
    <property type="project" value="TreeGrafter"/>
</dbReference>
<dbReference type="Pfam" id="PF01855">
    <property type="entry name" value="POR_N"/>
    <property type="match status" value="1"/>
</dbReference>
<dbReference type="InterPro" id="IPR019752">
    <property type="entry name" value="Pyrv/ketoisovalerate_OxRed_cat"/>
</dbReference>
<dbReference type="Proteomes" id="UP000073604">
    <property type="component" value="Chromosome"/>
</dbReference>
<dbReference type="InterPro" id="IPR022367">
    <property type="entry name" value="2-oxoacid/accept_OxRdtase_asu"/>
</dbReference>
<feature type="domain" description="Pyruvate/ketoisovalerate oxidoreductase catalytic" evidence="8">
    <location>
        <begin position="16"/>
        <end position="177"/>
    </location>
</feature>
<comment type="subunit">
    <text evidence="3">Heterotetramer of the KorA, KorB, KorC and KorD subunits.</text>
</comment>
<dbReference type="InterPro" id="IPR002869">
    <property type="entry name" value="Pyrv_flavodox_OxRed_cen"/>
</dbReference>
<dbReference type="InterPro" id="IPR002880">
    <property type="entry name" value="Pyrv_Fd/Flavodoxin_OxRdtase_N"/>
</dbReference>
<sequence>MTKFKGDVSIVLGGAAGQGIQTVEEILTHALKKSGYHVYANKEYMSRIRGGINTTEIRVSSKRVRAFVKRIDILVPFKQGVLSWVKDRLGENTVVLGEKENIEEEFLGNVNLVEVPLTKMAMEVGSQLYLNTTAAGLIVGLFHGDFKAVEEYLKKRFGSKGENVVKKNIEAAKKGYELGVKLCEDGTIKVEVERDERVKEEVLLTGTEAVGIGAFAGGMNFLSFYPMSPSTGVSTFAAQHAEEFEIVVEQVEDEISAINMAIGAWYAGARAMVSTSGGGFALMSEAISLAGMAENPVVVHLAQRPGPATGLPTRTMQGDLNLVLYSGHGDFPRIILAPGSLEEAFYLTAEAFNLADKYQVPVIILTDQYFVDTYYNLPAPDVEKVKFERHIVEAKPGYRRYELTEDGISPRAVAGYGEDVVIANGNEHDEWGDITEDAELTVKMQEKRAVRKLETIKKNAPLPKLIGRENAKYLVIAWGSTLHVVEEALEKLGREDVALLHFSWVYPLNPKVREFFEGKVLIDVENNITGQFAELLKKEFGVEVHHRILKYDGRPFSVEEVLEGLKEVIE</sequence>
<evidence type="ECO:0000256" key="3">
    <source>
        <dbReference type="ARBA" id="ARBA00064882"/>
    </source>
</evidence>
<evidence type="ECO:0000256" key="7">
    <source>
        <dbReference type="ARBA" id="ARBA00079587"/>
    </source>
</evidence>
<dbReference type="PANTHER" id="PTHR32154">
    <property type="entry name" value="PYRUVATE-FLAVODOXIN OXIDOREDUCTASE-RELATED"/>
    <property type="match status" value="1"/>
</dbReference>
<evidence type="ECO:0000313" key="10">
    <source>
        <dbReference type="EMBL" id="AMQ17849.1"/>
    </source>
</evidence>
<dbReference type="InterPro" id="IPR029061">
    <property type="entry name" value="THDP-binding"/>
</dbReference>
<accession>A0A142CSU7</accession>
<feature type="domain" description="Pyruvate flavodoxin/ferredoxin oxidoreductase pyrimidine binding" evidence="9">
    <location>
        <begin position="213"/>
        <end position="444"/>
    </location>
</feature>
<dbReference type="FunFam" id="3.40.50.970:FF:000022">
    <property type="entry name" value="2-oxoglutarate ferredoxin oxidoreductase alpha subunit"/>
    <property type="match status" value="1"/>
</dbReference>
<dbReference type="FunFam" id="3.40.920.10:FF:000003">
    <property type="entry name" value="Pyruvate ferredoxin oxidoreductase, alpha subunit"/>
    <property type="match status" value="1"/>
</dbReference>
<comment type="catalytic activity">
    <reaction evidence="2">
        <text>2 oxidized [2Fe-2S]-[ferredoxin] + 2-oxoglutarate + CoA = succinyl-CoA + 2 reduced [2Fe-2S]-[ferredoxin] + CO2 + H(+)</text>
        <dbReference type="Rhea" id="RHEA:17297"/>
        <dbReference type="Rhea" id="RHEA-COMP:10000"/>
        <dbReference type="Rhea" id="RHEA-COMP:10001"/>
        <dbReference type="ChEBI" id="CHEBI:15378"/>
        <dbReference type="ChEBI" id="CHEBI:16526"/>
        <dbReference type="ChEBI" id="CHEBI:16810"/>
        <dbReference type="ChEBI" id="CHEBI:33737"/>
        <dbReference type="ChEBI" id="CHEBI:33738"/>
        <dbReference type="ChEBI" id="CHEBI:57287"/>
        <dbReference type="ChEBI" id="CHEBI:57292"/>
        <dbReference type="EC" id="1.2.7.3"/>
    </reaction>
</comment>
<dbReference type="CDD" id="cd07034">
    <property type="entry name" value="TPP_PYR_PFOR_IOR-alpha_like"/>
    <property type="match status" value="1"/>
</dbReference>
<dbReference type="Gene3D" id="3.40.920.10">
    <property type="entry name" value="Pyruvate-ferredoxin oxidoreductase, PFOR, domain III"/>
    <property type="match status" value="1"/>
</dbReference>
<evidence type="ECO:0000256" key="1">
    <source>
        <dbReference type="ARBA" id="ARBA00023002"/>
    </source>
</evidence>
<reference evidence="11" key="1">
    <citation type="submission" date="2016-03" db="EMBL/GenBank/DDBJ databases">
        <authorList>
            <person name="Oger P.M."/>
        </authorList>
    </citation>
    <scope>NUCLEOTIDE SEQUENCE [LARGE SCALE GENOMIC DNA]</scope>
    <source>
        <strain evidence="11">OG-1</strain>
    </source>
</reference>
<evidence type="ECO:0000256" key="6">
    <source>
        <dbReference type="ARBA" id="ARBA00076968"/>
    </source>
</evidence>
<protein>
    <recommendedName>
        <fullName evidence="5">2-oxoglutarate synthase subunit KorA</fullName>
        <ecNumber evidence="4">1.2.7.3</ecNumber>
    </recommendedName>
    <alternativeName>
        <fullName evidence="7">2-ketoglutarate oxidoreductase alpha chain</fullName>
    </alternativeName>
    <alternativeName>
        <fullName evidence="6">2-oxoglutarate-ferredoxin oxidoreductase subunit alpha</fullName>
    </alternativeName>
</protein>
<dbReference type="SUPFAM" id="SSF52518">
    <property type="entry name" value="Thiamin diphosphate-binding fold (THDP-binding)"/>
    <property type="match status" value="1"/>
</dbReference>